<reference evidence="1" key="1">
    <citation type="submission" date="2014-11" db="EMBL/GenBank/DDBJ databases">
        <authorList>
            <person name="Amaro Gonzalez C."/>
        </authorList>
    </citation>
    <scope>NUCLEOTIDE SEQUENCE</scope>
</reference>
<sequence>MSIGHCPIQFVDRKSSLV</sequence>
<dbReference type="EMBL" id="GBXM01036274">
    <property type="protein sequence ID" value="JAH72303.1"/>
    <property type="molecule type" value="Transcribed_RNA"/>
</dbReference>
<name>A0A0E9V508_ANGAN</name>
<reference evidence="1" key="2">
    <citation type="journal article" date="2015" name="Fish Shellfish Immunol.">
        <title>Early steps in the European eel (Anguilla anguilla)-Vibrio vulnificus interaction in the gills: Role of the RtxA13 toxin.</title>
        <authorList>
            <person name="Callol A."/>
            <person name="Pajuelo D."/>
            <person name="Ebbesson L."/>
            <person name="Teles M."/>
            <person name="MacKenzie S."/>
            <person name="Amaro C."/>
        </authorList>
    </citation>
    <scope>NUCLEOTIDE SEQUENCE</scope>
</reference>
<dbReference type="AlphaFoldDB" id="A0A0E9V508"/>
<protein>
    <submittedName>
        <fullName evidence="1">Uncharacterized protein</fullName>
    </submittedName>
</protein>
<evidence type="ECO:0000313" key="1">
    <source>
        <dbReference type="EMBL" id="JAH72303.1"/>
    </source>
</evidence>
<organism evidence="1">
    <name type="scientific">Anguilla anguilla</name>
    <name type="common">European freshwater eel</name>
    <name type="synonym">Muraena anguilla</name>
    <dbReference type="NCBI Taxonomy" id="7936"/>
    <lineage>
        <taxon>Eukaryota</taxon>
        <taxon>Metazoa</taxon>
        <taxon>Chordata</taxon>
        <taxon>Craniata</taxon>
        <taxon>Vertebrata</taxon>
        <taxon>Euteleostomi</taxon>
        <taxon>Actinopterygii</taxon>
        <taxon>Neopterygii</taxon>
        <taxon>Teleostei</taxon>
        <taxon>Anguilliformes</taxon>
        <taxon>Anguillidae</taxon>
        <taxon>Anguilla</taxon>
    </lineage>
</organism>
<proteinExistence type="predicted"/>
<accession>A0A0E9V508</accession>